<dbReference type="Proteomes" id="UP000631114">
    <property type="component" value="Unassembled WGS sequence"/>
</dbReference>
<dbReference type="OrthoDB" id="1939383at2759"/>
<name>A0A835HEM5_9MAGN</name>
<protein>
    <recommendedName>
        <fullName evidence="4">CCHC-type domain-containing protein</fullName>
    </recommendedName>
</protein>
<gene>
    <name evidence="2" type="ORF">IFM89_021222</name>
</gene>
<proteinExistence type="predicted"/>
<feature type="compositionally biased region" description="Basic and acidic residues" evidence="1">
    <location>
        <begin position="33"/>
        <end position="56"/>
    </location>
</feature>
<evidence type="ECO:0000256" key="1">
    <source>
        <dbReference type="SAM" id="MobiDB-lite"/>
    </source>
</evidence>
<evidence type="ECO:0000313" key="3">
    <source>
        <dbReference type="Proteomes" id="UP000631114"/>
    </source>
</evidence>
<evidence type="ECO:0000313" key="2">
    <source>
        <dbReference type="EMBL" id="KAF9597735.1"/>
    </source>
</evidence>
<dbReference type="EMBL" id="JADFTS010000007">
    <property type="protein sequence ID" value="KAF9597735.1"/>
    <property type="molecule type" value="Genomic_DNA"/>
</dbReference>
<feature type="region of interest" description="Disordered" evidence="1">
    <location>
        <begin position="16"/>
        <end position="61"/>
    </location>
</feature>
<sequence>MMKPCTLMELKKLNKKRALNANDKGNSKQKKNNFNDKRFDSKENKKSGKDKGETKGKKNITTHMKDTELLEYVDVPRPTTDDLVEIDIEVGFRNQPRQPRESQLDEFDLDDGYHKEIVMSTSSDEWKVGMEWSDIETLRHEIFDYCINNRFEVDTRTVNERYMIKAKCKGSYKGKDYPWVAYWRLRFDAFTVRLNTFVNENIYYANPELKNGIADVNWVARKIAPQIKVHYKTMSPRLIMDEVKRGDFHVSINYWTSWHARLKCLQNIHGDYGASYNMLHVLCDQDIERQIMPLSYVSGIGRPKKARTRGEVVEVNPNKKIRFCCKCKQPGHNAKTCKSLPTTKKDKHVKES</sequence>
<accession>A0A835HEM5</accession>
<dbReference type="AlphaFoldDB" id="A0A835HEM5"/>
<comment type="caution">
    <text evidence="2">The sequence shown here is derived from an EMBL/GenBank/DDBJ whole genome shotgun (WGS) entry which is preliminary data.</text>
</comment>
<keyword evidence="3" id="KW-1185">Reference proteome</keyword>
<evidence type="ECO:0008006" key="4">
    <source>
        <dbReference type="Google" id="ProtNLM"/>
    </source>
</evidence>
<organism evidence="2 3">
    <name type="scientific">Coptis chinensis</name>
    <dbReference type="NCBI Taxonomy" id="261450"/>
    <lineage>
        <taxon>Eukaryota</taxon>
        <taxon>Viridiplantae</taxon>
        <taxon>Streptophyta</taxon>
        <taxon>Embryophyta</taxon>
        <taxon>Tracheophyta</taxon>
        <taxon>Spermatophyta</taxon>
        <taxon>Magnoliopsida</taxon>
        <taxon>Ranunculales</taxon>
        <taxon>Ranunculaceae</taxon>
        <taxon>Coptidoideae</taxon>
        <taxon>Coptis</taxon>
    </lineage>
</organism>
<reference evidence="2 3" key="1">
    <citation type="submission" date="2020-10" db="EMBL/GenBank/DDBJ databases">
        <title>The Coptis chinensis genome and diversification of protoberbering-type alkaloids.</title>
        <authorList>
            <person name="Wang B."/>
            <person name="Shu S."/>
            <person name="Song C."/>
            <person name="Liu Y."/>
        </authorList>
    </citation>
    <scope>NUCLEOTIDE SEQUENCE [LARGE SCALE GENOMIC DNA]</scope>
    <source>
        <strain evidence="2">HL-2020</strain>
        <tissue evidence="2">Leaf</tissue>
    </source>
</reference>